<dbReference type="EMBL" id="JACAZH010000020">
    <property type="protein sequence ID" value="KAF7345157.1"/>
    <property type="molecule type" value="Genomic_DNA"/>
</dbReference>
<protein>
    <submittedName>
        <fullName evidence="1">Uncharacterized protein</fullName>
    </submittedName>
</protein>
<sequence>MALCSDSEEIQSMATLEQVAHYTTILLKIDSCLRAQRNLGTIRRLFKQSELIAQLDNCETELKAALASLTRESRLL</sequence>
<reference evidence="1" key="1">
    <citation type="submission" date="2020-05" db="EMBL/GenBank/DDBJ databases">
        <title>Mycena genomes resolve the evolution of fungal bioluminescence.</title>
        <authorList>
            <person name="Tsai I.J."/>
        </authorList>
    </citation>
    <scope>NUCLEOTIDE SEQUENCE</scope>
    <source>
        <strain evidence="1">160909Yilan</strain>
    </source>
</reference>
<dbReference type="AlphaFoldDB" id="A0A8H6XRI5"/>
<organism evidence="1 2">
    <name type="scientific">Mycena sanguinolenta</name>
    <dbReference type="NCBI Taxonomy" id="230812"/>
    <lineage>
        <taxon>Eukaryota</taxon>
        <taxon>Fungi</taxon>
        <taxon>Dikarya</taxon>
        <taxon>Basidiomycota</taxon>
        <taxon>Agaricomycotina</taxon>
        <taxon>Agaricomycetes</taxon>
        <taxon>Agaricomycetidae</taxon>
        <taxon>Agaricales</taxon>
        <taxon>Marasmiineae</taxon>
        <taxon>Mycenaceae</taxon>
        <taxon>Mycena</taxon>
    </lineage>
</organism>
<dbReference type="OrthoDB" id="3044453at2759"/>
<evidence type="ECO:0000313" key="2">
    <source>
        <dbReference type="Proteomes" id="UP000623467"/>
    </source>
</evidence>
<dbReference type="Proteomes" id="UP000623467">
    <property type="component" value="Unassembled WGS sequence"/>
</dbReference>
<gene>
    <name evidence="1" type="ORF">MSAN_01891900</name>
</gene>
<comment type="caution">
    <text evidence="1">The sequence shown here is derived from an EMBL/GenBank/DDBJ whole genome shotgun (WGS) entry which is preliminary data.</text>
</comment>
<proteinExistence type="predicted"/>
<accession>A0A8H6XRI5</accession>
<keyword evidence="2" id="KW-1185">Reference proteome</keyword>
<name>A0A8H6XRI5_9AGAR</name>
<evidence type="ECO:0000313" key="1">
    <source>
        <dbReference type="EMBL" id="KAF7345157.1"/>
    </source>
</evidence>